<dbReference type="OrthoDB" id="9816297at2"/>
<protein>
    <submittedName>
        <fullName evidence="2">ParA family protein</fullName>
    </submittedName>
</protein>
<keyword evidence="3" id="KW-1185">Reference proteome</keyword>
<dbReference type="KEGG" id="dph:EHF33_20955"/>
<dbReference type="EMBL" id="CP034189">
    <property type="protein sequence ID" value="AZI45382.1"/>
    <property type="molecule type" value="Genomic_DNA"/>
</dbReference>
<dbReference type="InterPro" id="IPR050678">
    <property type="entry name" value="DNA_Partitioning_ATPase"/>
</dbReference>
<gene>
    <name evidence="2" type="ORF">EHF33_20955</name>
</gene>
<accession>A0A3G8YJG3</accession>
<evidence type="ECO:0000313" key="3">
    <source>
        <dbReference type="Proteomes" id="UP000276417"/>
    </source>
</evidence>
<dbReference type="Gene3D" id="3.40.50.300">
    <property type="entry name" value="P-loop containing nucleotide triphosphate hydrolases"/>
    <property type="match status" value="1"/>
</dbReference>
<organism evidence="2 3">
    <name type="scientific">Deinococcus psychrotolerans</name>
    <dbReference type="NCBI Taxonomy" id="2489213"/>
    <lineage>
        <taxon>Bacteria</taxon>
        <taxon>Thermotogati</taxon>
        <taxon>Deinococcota</taxon>
        <taxon>Deinococci</taxon>
        <taxon>Deinococcales</taxon>
        <taxon>Deinococcaceae</taxon>
        <taxon>Deinococcus</taxon>
    </lineage>
</organism>
<keyword evidence="2" id="KW-0614">Plasmid</keyword>
<dbReference type="SUPFAM" id="SSF52540">
    <property type="entry name" value="P-loop containing nucleoside triphosphate hydrolases"/>
    <property type="match status" value="1"/>
</dbReference>
<dbReference type="PANTHER" id="PTHR13696:SF96">
    <property type="entry name" value="COBQ_COBB_MIND_PARA NUCLEOTIDE BINDING DOMAIN-CONTAINING PROTEIN"/>
    <property type="match status" value="1"/>
</dbReference>
<dbReference type="CDD" id="cd02042">
    <property type="entry name" value="ParAB_family"/>
    <property type="match status" value="1"/>
</dbReference>
<name>A0A3G8YJG3_9DEIO</name>
<dbReference type="Pfam" id="PF01656">
    <property type="entry name" value="CbiA"/>
    <property type="match status" value="1"/>
</dbReference>
<geneLocation type="plasmid" evidence="2 3">
    <name>unnamed5</name>
</geneLocation>
<dbReference type="InterPro" id="IPR027417">
    <property type="entry name" value="P-loop_NTPase"/>
</dbReference>
<evidence type="ECO:0000259" key="1">
    <source>
        <dbReference type="Pfam" id="PF01656"/>
    </source>
</evidence>
<dbReference type="AlphaFoldDB" id="A0A3G8YJG3"/>
<proteinExistence type="predicted"/>
<dbReference type="InterPro" id="IPR002586">
    <property type="entry name" value="CobQ/CobB/MinD/ParA_Nub-bd_dom"/>
</dbReference>
<dbReference type="Proteomes" id="UP000276417">
    <property type="component" value="Plasmid unnamed5"/>
</dbReference>
<feature type="domain" description="CobQ/CobB/MinD/ParA nucleotide binding" evidence="1">
    <location>
        <begin position="18"/>
        <end position="185"/>
    </location>
</feature>
<reference evidence="2 3" key="1">
    <citation type="submission" date="2018-11" db="EMBL/GenBank/DDBJ databases">
        <title>Deinococcus shelandsis sp. nov., isolated from South Shetland Islands soil of Antarctica.</title>
        <authorList>
            <person name="Tian J."/>
        </authorList>
    </citation>
    <scope>NUCLEOTIDE SEQUENCE [LARGE SCALE GENOMIC DNA]</scope>
    <source>
        <strain evidence="2 3">S14-83T</strain>
        <plasmid evidence="2 3">unnamed5</plasmid>
    </source>
</reference>
<evidence type="ECO:0000313" key="2">
    <source>
        <dbReference type="EMBL" id="AZI45382.1"/>
    </source>
</evidence>
<sequence length="211" mass="22246">MNSCHIQTMKTRQVPYIIALTSSKGGVGKSTLAVNLAGALALRGSTALLDADAAIQTSGGWVRRGNLLITPLLEGESIPAGTRYLVIDTEGRPAVADMVDLSHSANIVLVPTAPNSVEVEATARLLSQLTQAGADMSKVRVIVTKAPPVGSVGQVARDELRGIGFRVCQTVIRRYTAHERAHEQGVLVKDTSDPKAENAWADVLGLAIEVC</sequence>
<dbReference type="PANTHER" id="PTHR13696">
    <property type="entry name" value="P-LOOP CONTAINING NUCLEOSIDE TRIPHOSPHATE HYDROLASE"/>
    <property type="match status" value="1"/>
</dbReference>